<keyword evidence="4" id="KW-1185">Reference proteome</keyword>
<evidence type="ECO:0000313" key="3">
    <source>
        <dbReference type="EMBL" id="SES40528.1"/>
    </source>
</evidence>
<dbReference type="OrthoDB" id="3826692at2"/>
<proteinExistence type="predicted"/>
<keyword evidence="1" id="KW-0472">Membrane</keyword>
<feature type="domain" description="PH" evidence="2">
    <location>
        <begin position="55"/>
        <end position="165"/>
    </location>
</feature>
<sequence>MSRPQAVGVMLIALGLIYALLYAAWLRKRRRNTSAAVAVAAPRTGTDGADEVPGSVVRAEGTYVSTTTAASRLERVAVEGLGNRARATVAIRRGSPDELIRFERQGESDVVIPRSRLVDVRRDRGMAGKFVGANRLLVVRWKADDEAIYETGFLPRHRADLERLESALWWHQAGSSITADESAQSTDVQNPEGDPRT</sequence>
<keyword evidence="1" id="KW-0812">Transmembrane</keyword>
<evidence type="ECO:0000313" key="4">
    <source>
        <dbReference type="Proteomes" id="UP000199019"/>
    </source>
</evidence>
<reference evidence="4" key="1">
    <citation type="submission" date="2016-10" db="EMBL/GenBank/DDBJ databases">
        <authorList>
            <person name="Varghese N."/>
            <person name="Submissions S."/>
        </authorList>
    </citation>
    <scope>NUCLEOTIDE SEQUENCE [LARGE SCALE GENOMIC DNA]</scope>
    <source>
        <strain evidence="4">CGMCC 1.6963</strain>
    </source>
</reference>
<name>A0A1H9X2U1_9MICO</name>
<organism evidence="3 4">
    <name type="scientific">Pedococcus cremeus</name>
    <dbReference type="NCBI Taxonomy" id="587636"/>
    <lineage>
        <taxon>Bacteria</taxon>
        <taxon>Bacillati</taxon>
        <taxon>Actinomycetota</taxon>
        <taxon>Actinomycetes</taxon>
        <taxon>Micrococcales</taxon>
        <taxon>Intrasporangiaceae</taxon>
        <taxon>Pedococcus</taxon>
    </lineage>
</organism>
<evidence type="ECO:0000259" key="2">
    <source>
        <dbReference type="Pfam" id="PF25362"/>
    </source>
</evidence>
<feature type="transmembrane region" description="Helical" evidence="1">
    <location>
        <begin position="6"/>
        <end position="25"/>
    </location>
</feature>
<gene>
    <name evidence="3" type="ORF">SAMN05216199_3394</name>
</gene>
<dbReference type="RefSeq" id="WP_091760791.1">
    <property type="nucleotide sequence ID" value="NZ_FOHB01000006.1"/>
</dbReference>
<dbReference type="AlphaFoldDB" id="A0A1H9X2U1"/>
<protein>
    <recommendedName>
        <fullName evidence="2">PH domain-containing protein</fullName>
    </recommendedName>
</protein>
<keyword evidence="1" id="KW-1133">Transmembrane helix</keyword>
<dbReference type="Pfam" id="PF25362">
    <property type="entry name" value="bPH_11"/>
    <property type="match status" value="1"/>
</dbReference>
<dbReference type="STRING" id="587636.SAMN05216199_3394"/>
<accession>A0A1H9X2U1</accession>
<evidence type="ECO:0000256" key="1">
    <source>
        <dbReference type="SAM" id="Phobius"/>
    </source>
</evidence>
<dbReference type="Proteomes" id="UP000199019">
    <property type="component" value="Unassembled WGS sequence"/>
</dbReference>
<dbReference type="EMBL" id="FOHB01000006">
    <property type="protein sequence ID" value="SES40528.1"/>
    <property type="molecule type" value="Genomic_DNA"/>
</dbReference>
<dbReference type="InterPro" id="IPR057446">
    <property type="entry name" value="PH_bac"/>
</dbReference>